<protein>
    <submittedName>
        <fullName evidence="1">Uncharacterized protein</fullName>
    </submittedName>
</protein>
<gene>
    <name evidence="1" type="ORF">BRAN1462_LOCUS28734</name>
</gene>
<accession>A0A6U6N6L6</accession>
<organism evidence="1">
    <name type="scientific">Zooxanthella nutricula</name>
    <dbReference type="NCBI Taxonomy" id="1333877"/>
    <lineage>
        <taxon>Eukaryota</taxon>
        <taxon>Sar</taxon>
        <taxon>Alveolata</taxon>
        <taxon>Dinophyceae</taxon>
        <taxon>Peridiniales</taxon>
        <taxon>Peridiniales incertae sedis</taxon>
        <taxon>Zooxanthella</taxon>
    </lineage>
</organism>
<dbReference type="AlphaFoldDB" id="A0A6U6N6L6"/>
<dbReference type="EMBL" id="HBGW01045256">
    <property type="protein sequence ID" value="CAD9572145.1"/>
    <property type="molecule type" value="Transcribed_RNA"/>
</dbReference>
<proteinExistence type="predicted"/>
<sequence>MAPVVDTVLFVDIDGVLNVGIRDHGNAPLLLNDSNVKTALMYKDYPFKGASAEQECITKVASVVDRCLGNDKSAGTYRDLACGSKEHCSSVLVERLAEIIRAAGDASIVLSSNWRRPKYANRVRSLEKEVSVALGSEFKFDARTEDFEETGASDRLYCIGNYVRRLCAERERAGVRGPLRALLLDDFFVSPLDGWGCGGATVYSTAEAEGYVRRCAPEGAADVKLVHCYDEWRTDAGLRVQVGTGLTQEDVKTAKAFLAAPQEENPCVEFGKQACALAELAGAQVAIRKDAGDYPGTVGSEMVATLGVCWTGVVSVAFPWLCFHL</sequence>
<evidence type="ECO:0000313" key="1">
    <source>
        <dbReference type="EMBL" id="CAD9572145.1"/>
    </source>
</evidence>
<reference evidence="1" key="1">
    <citation type="submission" date="2021-01" db="EMBL/GenBank/DDBJ databases">
        <authorList>
            <person name="Corre E."/>
            <person name="Pelletier E."/>
            <person name="Niang G."/>
            <person name="Scheremetjew M."/>
            <person name="Finn R."/>
            <person name="Kale V."/>
            <person name="Holt S."/>
            <person name="Cochrane G."/>
            <person name="Meng A."/>
            <person name="Brown T."/>
            <person name="Cohen L."/>
        </authorList>
    </citation>
    <scope>NUCLEOTIDE SEQUENCE</scope>
    <source>
        <strain evidence="1">RCC3387</strain>
    </source>
</reference>
<name>A0A6U6N6L6_9DINO</name>